<dbReference type="AlphaFoldDB" id="A0ABD1CPA6"/>
<comment type="similarity">
    <text evidence="9">Belongs to the DEAD box helicase family. eIF4A subfamily.</text>
</comment>
<feature type="domain" description="DEAD-box RNA helicase Q" evidence="18">
    <location>
        <begin position="31"/>
        <end position="59"/>
    </location>
</feature>
<dbReference type="EC" id="3.6.4.13" evidence="1"/>
<evidence type="ECO:0000259" key="16">
    <source>
        <dbReference type="PROSITE" id="PS51192"/>
    </source>
</evidence>
<evidence type="ECO:0000256" key="5">
    <source>
        <dbReference type="ARBA" id="ARBA00022806"/>
    </source>
</evidence>
<feature type="region of interest" description="Disordered" evidence="15">
    <location>
        <begin position="1"/>
        <end position="20"/>
    </location>
</feature>
<comment type="catalytic activity">
    <reaction evidence="12">
        <text>ATP + H2O = ADP + phosphate + H(+)</text>
        <dbReference type="Rhea" id="RHEA:13065"/>
        <dbReference type="ChEBI" id="CHEBI:15377"/>
        <dbReference type="ChEBI" id="CHEBI:15378"/>
        <dbReference type="ChEBI" id="CHEBI:30616"/>
        <dbReference type="ChEBI" id="CHEBI:43474"/>
        <dbReference type="ChEBI" id="CHEBI:456216"/>
        <dbReference type="EC" id="3.6.4.13"/>
    </reaction>
</comment>
<dbReference type="InterPro" id="IPR014001">
    <property type="entry name" value="Helicase_ATP-bd"/>
</dbReference>
<evidence type="ECO:0000256" key="11">
    <source>
        <dbReference type="ARBA" id="ARBA00030297"/>
    </source>
</evidence>
<keyword evidence="6 14" id="KW-0067">ATP-binding</keyword>
<keyword evidence="5 14" id="KW-0347">Helicase</keyword>
<evidence type="ECO:0000256" key="15">
    <source>
        <dbReference type="SAM" id="MobiDB-lite"/>
    </source>
</evidence>
<evidence type="ECO:0000256" key="2">
    <source>
        <dbReference type="ARBA" id="ARBA00022540"/>
    </source>
</evidence>
<evidence type="ECO:0000256" key="8">
    <source>
        <dbReference type="ARBA" id="ARBA00022917"/>
    </source>
</evidence>
<dbReference type="EMBL" id="JBEHCU010010435">
    <property type="protein sequence ID" value="KAL1378239.1"/>
    <property type="molecule type" value="Genomic_DNA"/>
</dbReference>
<reference evidence="19 20" key="1">
    <citation type="submission" date="2024-05" db="EMBL/GenBank/DDBJ databases">
        <title>Culex pipiens pipiens assembly and annotation.</title>
        <authorList>
            <person name="Alout H."/>
            <person name="Durand T."/>
        </authorList>
    </citation>
    <scope>NUCLEOTIDE SEQUENCE [LARGE SCALE GENOMIC DNA]</scope>
    <source>
        <strain evidence="19">HA-2024</strain>
        <tissue evidence="19">Whole body</tissue>
    </source>
</reference>
<organism evidence="19 20">
    <name type="scientific">Culex pipiens pipiens</name>
    <name type="common">Northern house mosquito</name>
    <dbReference type="NCBI Taxonomy" id="38569"/>
    <lineage>
        <taxon>Eukaryota</taxon>
        <taxon>Metazoa</taxon>
        <taxon>Ecdysozoa</taxon>
        <taxon>Arthropoda</taxon>
        <taxon>Hexapoda</taxon>
        <taxon>Insecta</taxon>
        <taxon>Pterygota</taxon>
        <taxon>Neoptera</taxon>
        <taxon>Endopterygota</taxon>
        <taxon>Diptera</taxon>
        <taxon>Nematocera</taxon>
        <taxon>Culicoidea</taxon>
        <taxon>Culicidae</taxon>
        <taxon>Culicinae</taxon>
        <taxon>Culicini</taxon>
        <taxon>Culex</taxon>
        <taxon>Culex</taxon>
    </lineage>
</organism>
<dbReference type="InterPro" id="IPR000629">
    <property type="entry name" value="RNA-helicase_DEAD-box_CS"/>
</dbReference>
<dbReference type="GO" id="GO:0016787">
    <property type="term" value="F:hydrolase activity"/>
    <property type="evidence" value="ECO:0007669"/>
    <property type="project" value="UniProtKB-KW"/>
</dbReference>
<dbReference type="GO" id="GO:0003723">
    <property type="term" value="F:RNA binding"/>
    <property type="evidence" value="ECO:0007669"/>
    <property type="project" value="UniProtKB-KW"/>
</dbReference>
<dbReference type="InterPro" id="IPR044728">
    <property type="entry name" value="EIF4A_DEADc"/>
</dbReference>
<proteinExistence type="inferred from homology"/>
<dbReference type="GO" id="GO:0010468">
    <property type="term" value="P:regulation of gene expression"/>
    <property type="evidence" value="ECO:0007669"/>
    <property type="project" value="UniProtKB-ARBA"/>
</dbReference>
<dbReference type="SUPFAM" id="SSF52540">
    <property type="entry name" value="P-loop containing nucleoside triphosphate hydrolases"/>
    <property type="match status" value="1"/>
</dbReference>
<dbReference type="PROSITE" id="PS00039">
    <property type="entry name" value="DEAD_ATP_HELICASE"/>
    <property type="match status" value="1"/>
</dbReference>
<name>A0ABD1CPA6_CULPP</name>
<dbReference type="FunFam" id="3.40.50.300:FF:000031">
    <property type="entry name" value="Eukaryotic initiation factor 4A-III"/>
    <property type="match status" value="1"/>
</dbReference>
<keyword evidence="20" id="KW-1185">Reference proteome</keyword>
<dbReference type="Proteomes" id="UP001562425">
    <property type="component" value="Unassembled WGS sequence"/>
</dbReference>
<dbReference type="InterPro" id="IPR014014">
    <property type="entry name" value="RNA_helicase_DEAD_Q_motif"/>
</dbReference>
<sequence length="416" mass="46732">MGDNRQEQTYDGPAGMQPDGVIESNWNETVDNFDDMGLKEQLLRGIYAYGFEKPSAIQQRAIMPCIKGHDVIAQAQSGTGKTATFSIAILQQIDTNIPECQALILAPTRELATQIQKVVIALGDYLQAQCHACIGGTNVRDDMRKLEMGCHIVVGTPGRVHDMISRNFLRTNHIKLFVLDEADEMLSRGFKDQIQDVFRMLPNDVQVILLSATMPSEVLEVSTHFMREPVKILVKKEELTLEGIKQFYIDVKQEGWKLGTLCDLYDTLSITQAVIFCNTRRKVDQLTADMAAESFTVSSMHGDMDQRDRDLIMKQFRTGSSRVLITTDLLARGIDVQQVSLVINYDLPTLRENYIHRIGRGGRFGRKGVAINFVTEADKRVLTDIEKHYNTTIEEMPANLADMLSAVNENSPSNSR</sequence>
<evidence type="ECO:0000256" key="1">
    <source>
        <dbReference type="ARBA" id="ARBA00012552"/>
    </source>
</evidence>
<evidence type="ECO:0000259" key="17">
    <source>
        <dbReference type="PROSITE" id="PS51194"/>
    </source>
</evidence>
<dbReference type="FunFam" id="3.40.50.300:FF:000089">
    <property type="entry name" value="Eukaryotic initiation factor 4A-II"/>
    <property type="match status" value="1"/>
</dbReference>
<evidence type="ECO:0000259" key="18">
    <source>
        <dbReference type="PROSITE" id="PS51195"/>
    </source>
</evidence>
<feature type="short sequence motif" description="Q motif" evidence="13">
    <location>
        <begin position="31"/>
        <end position="59"/>
    </location>
</feature>
<dbReference type="Pfam" id="PF00270">
    <property type="entry name" value="DEAD"/>
    <property type="match status" value="1"/>
</dbReference>
<dbReference type="InterPro" id="IPR001650">
    <property type="entry name" value="Helicase_C-like"/>
</dbReference>
<feature type="domain" description="Helicase C-terminal" evidence="17">
    <location>
        <begin position="243"/>
        <end position="404"/>
    </location>
</feature>
<protein>
    <recommendedName>
        <fullName evidence="10">Eukaryotic initiation factor 4A</fullName>
        <ecNumber evidence="1">3.6.4.13</ecNumber>
    </recommendedName>
    <alternativeName>
        <fullName evidence="11">ATP-dependent RNA helicase eIF4A</fullName>
    </alternativeName>
</protein>
<dbReference type="CDD" id="cd18046">
    <property type="entry name" value="DEADc_EIF4AII_EIF4AI_DDX2"/>
    <property type="match status" value="1"/>
</dbReference>
<evidence type="ECO:0000256" key="14">
    <source>
        <dbReference type="RuleBase" id="RU000492"/>
    </source>
</evidence>
<dbReference type="CDD" id="cd18787">
    <property type="entry name" value="SF2_C_DEAD"/>
    <property type="match status" value="1"/>
</dbReference>
<dbReference type="PANTHER" id="PTHR47958">
    <property type="entry name" value="ATP-DEPENDENT RNA HELICASE DBP3"/>
    <property type="match status" value="1"/>
</dbReference>
<comment type="caution">
    <text evidence="19">The sequence shown here is derived from an EMBL/GenBank/DDBJ whole genome shotgun (WGS) entry which is preliminary data.</text>
</comment>
<accession>A0ABD1CPA6</accession>
<evidence type="ECO:0000256" key="4">
    <source>
        <dbReference type="ARBA" id="ARBA00022801"/>
    </source>
</evidence>
<gene>
    <name evidence="19" type="ORF">pipiens_015717</name>
</gene>
<dbReference type="GO" id="GO:0003724">
    <property type="term" value="F:RNA helicase activity"/>
    <property type="evidence" value="ECO:0007669"/>
    <property type="project" value="UniProtKB-EC"/>
</dbReference>
<dbReference type="GO" id="GO:0045495">
    <property type="term" value="C:pole plasm"/>
    <property type="evidence" value="ECO:0007669"/>
    <property type="project" value="UniProtKB-ARBA"/>
</dbReference>
<evidence type="ECO:0000256" key="9">
    <source>
        <dbReference type="ARBA" id="ARBA00024352"/>
    </source>
</evidence>
<dbReference type="SMART" id="SM00487">
    <property type="entry name" value="DEXDc"/>
    <property type="match status" value="1"/>
</dbReference>
<dbReference type="InterPro" id="IPR027417">
    <property type="entry name" value="P-loop_NTPase"/>
</dbReference>
<dbReference type="PROSITE" id="PS51195">
    <property type="entry name" value="Q_MOTIF"/>
    <property type="match status" value="1"/>
</dbReference>
<dbReference type="Gene3D" id="3.40.50.300">
    <property type="entry name" value="P-loop containing nucleotide triphosphate hydrolases"/>
    <property type="match status" value="2"/>
</dbReference>
<keyword evidence="8" id="KW-0648">Protein biosynthesis</keyword>
<evidence type="ECO:0000256" key="3">
    <source>
        <dbReference type="ARBA" id="ARBA00022741"/>
    </source>
</evidence>
<dbReference type="SMART" id="SM00490">
    <property type="entry name" value="HELICc"/>
    <property type="match status" value="1"/>
</dbReference>
<keyword evidence="3 14" id="KW-0547">Nucleotide-binding</keyword>
<evidence type="ECO:0000256" key="10">
    <source>
        <dbReference type="ARBA" id="ARBA00024436"/>
    </source>
</evidence>
<feature type="domain" description="Helicase ATP-binding" evidence="16">
    <location>
        <begin position="62"/>
        <end position="232"/>
    </location>
</feature>
<keyword evidence="4 14" id="KW-0378">Hydrolase</keyword>
<keyword evidence="7" id="KW-0694">RNA-binding</keyword>
<keyword evidence="2" id="KW-0396">Initiation factor</keyword>
<evidence type="ECO:0000313" key="19">
    <source>
        <dbReference type="EMBL" id="KAL1378239.1"/>
    </source>
</evidence>
<dbReference type="PROSITE" id="PS51192">
    <property type="entry name" value="HELICASE_ATP_BIND_1"/>
    <property type="match status" value="1"/>
</dbReference>
<evidence type="ECO:0000256" key="6">
    <source>
        <dbReference type="ARBA" id="ARBA00022840"/>
    </source>
</evidence>
<dbReference type="InterPro" id="IPR011545">
    <property type="entry name" value="DEAD/DEAH_box_helicase_dom"/>
</dbReference>
<dbReference type="PROSITE" id="PS51194">
    <property type="entry name" value="HELICASE_CTER"/>
    <property type="match status" value="1"/>
</dbReference>
<evidence type="ECO:0000313" key="20">
    <source>
        <dbReference type="Proteomes" id="UP001562425"/>
    </source>
</evidence>
<dbReference type="GO" id="GO:0005524">
    <property type="term" value="F:ATP binding"/>
    <property type="evidence" value="ECO:0007669"/>
    <property type="project" value="UniProtKB-KW"/>
</dbReference>
<dbReference type="GO" id="GO:0003743">
    <property type="term" value="F:translation initiation factor activity"/>
    <property type="evidence" value="ECO:0007669"/>
    <property type="project" value="UniProtKB-KW"/>
</dbReference>
<evidence type="ECO:0000256" key="13">
    <source>
        <dbReference type="PROSITE-ProRule" id="PRU00552"/>
    </source>
</evidence>
<evidence type="ECO:0000256" key="7">
    <source>
        <dbReference type="ARBA" id="ARBA00022884"/>
    </source>
</evidence>
<evidence type="ECO:0000256" key="12">
    <source>
        <dbReference type="ARBA" id="ARBA00047984"/>
    </source>
</evidence>
<dbReference type="Pfam" id="PF00271">
    <property type="entry name" value="Helicase_C"/>
    <property type="match status" value="1"/>
</dbReference>